<dbReference type="RefSeq" id="XP_047759432.1">
    <property type="nucleotide sequence ID" value="XM_047907260.1"/>
</dbReference>
<dbReference type="Proteomes" id="UP000756132">
    <property type="component" value="Chromosome 3"/>
</dbReference>
<protein>
    <submittedName>
        <fullName evidence="2">Uncharacterized protein</fullName>
    </submittedName>
</protein>
<gene>
    <name evidence="2" type="ORF">CLAFUR5_08112</name>
</gene>
<feature type="chain" id="PRO_5040427996" evidence="1">
    <location>
        <begin position="18"/>
        <end position="94"/>
    </location>
</feature>
<proteinExistence type="predicted"/>
<dbReference type="KEGG" id="ffu:CLAFUR5_08112"/>
<reference evidence="2" key="2">
    <citation type="journal article" date="2022" name="Microb. Genom.">
        <title>A chromosome-scale genome assembly of the tomato pathogen Cladosporium fulvum reveals a compartmentalized genome architecture and the presence of a dispensable chromosome.</title>
        <authorList>
            <person name="Zaccaron A.Z."/>
            <person name="Chen L.H."/>
            <person name="Samaras A."/>
            <person name="Stergiopoulos I."/>
        </authorList>
    </citation>
    <scope>NUCLEOTIDE SEQUENCE</scope>
    <source>
        <strain evidence="2">Race5_Kim</strain>
    </source>
</reference>
<organism evidence="2 3">
    <name type="scientific">Passalora fulva</name>
    <name type="common">Tomato leaf mold</name>
    <name type="synonym">Cladosporium fulvum</name>
    <dbReference type="NCBI Taxonomy" id="5499"/>
    <lineage>
        <taxon>Eukaryota</taxon>
        <taxon>Fungi</taxon>
        <taxon>Dikarya</taxon>
        <taxon>Ascomycota</taxon>
        <taxon>Pezizomycotina</taxon>
        <taxon>Dothideomycetes</taxon>
        <taxon>Dothideomycetidae</taxon>
        <taxon>Mycosphaerellales</taxon>
        <taxon>Mycosphaerellaceae</taxon>
        <taxon>Fulvia</taxon>
    </lineage>
</organism>
<sequence>MQFKALTLLSLSALAIAAPVETSFEEANPLMARTGSTICCPKGKKSGCITLAPGKAPPANTDVYKDCANILNIGLVNVSSSLPSRLMSATTRLA</sequence>
<evidence type="ECO:0000256" key="1">
    <source>
        <dbReference type="SAM" id="SignalP"/>
    </source>
</evidence>
<evidence type="ECO:0000313" key="3">
    <source>
        <dbReference type="Proteomes" id="UP000756132"/>
    </source>
</evidence>
<dbReference type="AlphaFoldDB" id="A0A9Q8LCM3"/>
<evidence type="ECO:0000313" key="2">
    <source>
        <dbReference type="EMBL" id="UJO15066.1"/>
    </source>
</evidence>
<keyword evidence="3" id="KW-1185">Reference proteome</keyword>
<dbReference type="GeneID" id="71987990"/>
<dbReference type="EMBL" id="CP090165">
    <property type="protein sequence ID" value="UJO15066.1"/>
    <property type="molecule type" value="Genomic_DNA"/>
</dbReference>
<name>A0A9Q8LCM3_PASFU</name>
<accession>A0A9Q8LCM3</accession>
<keyword evidence="1" id="KW-0732">Signal</keyword>
<reference evidence="2" key="1">
    <citation type="submission" date="2021-12" db="EMBL/GenBank/DDBJ databases">
        <authorList>
            <person name="Zaccaron A."/>
            <person name="Stergiopoulos I."/>
        </authorList>
    </citation>
    <scope>NUCLEOTIDE SEQUENCE</scope>
    <source>
        <strain evidence="2">Race5_Kim</strain>
    </source>
</reference>
<feature type="signal peptide" evidence="1">
    <location>
        <begin position="1"/>
        <end position="17"/>
    </location>
</feature>